<feature type="transmembrane region" description="Helical" evidence="7">
    <location>
        <begin position="128"/>
        <end position="150"/>
    </location>
</feature>
<feature type="transmembrane region" description="Helical" evidence="7">
    <location>
        <begin position="94"/>
        <end position="116"/>
    </location>
</feature>
<protein>
    <submittedName>
        <fullName evidence="10">ABC transporter permease</fullName>
    </submittedName>
</protein>
<dbReference type="PANTHER" id="PTHR30151:SF20">
    <property type="entry name" value="ABC TRANSPORTER PERMEASE PROTEIN HI_0355-RELATED"/>
    <property type="match status" value="1"/>
</dbReference>
<evidence type="ECO:0000256" key="7">
    <source>
        <dbReference type="RuleBase" id="RU363032"/>
    </source>
</evidence>
<dbReference type="InterPro" id="IPR035906">
    <property type="entry name" value="MetI-like_sf"/>
</dbReference>
<evidence type="ECO:0000313" key="10">
    <source>
        <dbReference type="EMBL" id="TDB99959.1"/>
    </source>
</evidence>
<dbReference type="CDD" id="cd06261">
    <property type="entry name" value="TM_PBP2"/>
    <property type="match status" value="1"/>
</dbReference>
<name>A0ABY2DJ46_9ACTN</name>
<dbReference type="EMBL" id="SMKE01000133">
    <property type="protein sequence ID" value="TDB99959.1"/>
    <property type="molecule type" value="Genomic_DNA"/>
</dbReference>
<keyword evidence="2 7" id="KW-0813">Transport</keyword>
<evidence type="ECO:0000313" key="11">
    <source>
        <dbReference type="Proteomes" id="UP000295626"/>
    </source>
</evidence>
<comment type="subcellular location">
    <subcellularLocation>
        <location evidence="1 7">Cell membrane</location>
        <topology evidence="1 7">Multi-pass membrane protein</topology>
    </subcellularLocation>
</comment>
<evidence type="ECO:0000256" key="3">
    <source>
        <dbReference type="ARBA" id="ARBA00022475"/>
    </source>
</evidence>
<dbReference type="Pfam" id="PF00528">
    <property type="entry name" value="BPD_transp_1"/>
    <property type="match status" value="1"/>
</dbReference>
<proteinExistence type="inferred from homology"/>
<dbReference type="InterPro" id="IPR000515">
    <property type="entry name" value="MetI-like"/>
</dbReference>
<evidence type="ECO:0000256" key="8">
    <source>
        <dbReference type="SAM" id="MobiDB-lite"/>
    </source>
</evidence>
<sequence length="218" mass="24545">MTATKERHPAPTSATGQPLRPPPPTWSQRLRENRWLSFYTTPLLIALFLVAWKIYVEVTDLSRFVLPPPEAVFASFAEQITDPFVWRTHVWTTFYEVMMGLALAIVLGVGLGLMIGKSPLFDRVSRPFIVATQVVPKVALVPLFILWLGFGPSSKVVIAALLAFFPLLINTSFGVRSVPRSMHDLMTTLKASRWERFWKADLPYTMPFILAGMELAVV</sequence>
<dbReference type="Gene3D" id="1.10.3720.10">
    <property type="entry name" value="MetI-like"/>
    <property type="match status" value="1"/>
</dbReference>
<dbReference type="PROSITE" id="PS50928">
    <property type="entry name" value="ABC_TM1"/>
    <property type="match status" value="1"/>
</dbReference>
<evidence type="ECO:0000256" key="6">
    <source>
        <dbReference type="ARBA" id="ARBA00023136"/>
    </source>
</evidence>
<feature type="non-terminal residue" evidence="10">
    <location>
        <position position="218"/>
    </location>
</feature>
<evidence type="ECO:0000256" key="4">
    <source>
        <dbReference type="ARBA" id="ARBA00022692"/>
    </source>
</evidence>
<evidence type="ECO:0000256" key="5">
    <source>
        <dbReference type="ARBA" id="ARBA00022989"/>
    </source>
</evidence>
<feature type="region of interest" description="Disordered" evidence="8">
    <location>
        <begin position="1"/>
        <end position="25"/>
    </location>
</feature>
<keyword evidence="6 7" id="KW-0472">Membrane</keyword>
<keyword evidence="4 7" id="KW-0812">Transmembrane</keyword>
<reference evidence="10 11" key="1">
    <citation type="submission" date="2019-02" db="EMBL/GenBank/DDBJ databases">
        <title>Draft genome sequences of novel Actinobacteria.</title>
        <authorList>
            <person name="Sahin N."/>
            <person name="Ay H."/>
            <person name="Saygin H."/>
        </authorList>
    </citation>
    <scope>NUCLEOTIDE SEQUENCE [LARGE SCALE GENOMIC DNA]</scope>
    <source>
        <strain evidence="10 11">JCM 30529</strain>
    </source>
</reference>
<keyword evidence="11" id="KW-1185">Reference proteome</keyword>
<keyword evidence="3" id="KW-1003">Cell membrane</keyword>
<evidence type="ECO:0000256" key="2">
    <source>
        <dbReference type="ARBA" id="ARBA00022448"/>
    </source>
</evidence>
<organism evidence="10 11">
    <name type="scientific">Micromonospora fluostatini</name>
    <dbReference type="NCBI Taxonomy" id="1629071"/>
    <lineage>
        <taxon>Bacteria</taxon>
        <taxon>Bacillati</taxon>
        <taxon>Actinomycetota</taxon>
        <taxon>Actinomycetes</taxon>
        <taxon>Micromonosporales</taxon>
        <taxon>Micromonosporaceae</taxon>
        <taxon>Micromonospora</taxon>
    </lineage>
</organism>
<gene>
    <name evidence="10" type="ORF">E1091_05835</name>
</gene>
<feature type="transmembrane region" description="Helical" evidence="7">
    <location>
        <begin position="36"/>
        <end position="55"/>
    </location>
</feature>
<keyword evidence="5 7" id="KW-1133">Transmembrane helix</keyword>
<dbReference type="PANTHER" id="PTHR30151">
    <property type="entry name" value="ALKANE SULFONATE ABC TRANSPORTER-RELATED, MEMBRANE SUBUNIT"/>
    <property type="match status" value="1"/>
</dbReference>
<dbReference type="Proteomes" id="UP000295626">
    <property type="component" value="Unassembled WGS sequence"/>
</dbReference>
<accession>A0ABY2DJ46</accession>
<comment type="similarity">
    <text evidence="7">Belongs to the binding-protein-dependent transport system permease family.</text>
</comment>
<evidence type="ECO:0000256" key="1">
    <source>
        <dbReference type="ARBA" id="ARBA00004651"/>
    </source>
</evidence>
<comment type="caution">
    <text evidence="10">The sequence shown here is derived from an EMBL/GenBank/DDBJ whole genome shotgun (WGS) entry which is preliminary data.</text>
</comment>
<feature type="domain" description="ABC transmembrane type-1" evidence="9">
    <location>
        <begin position="90"/>
        <end position="218"/>
    </location>
</feature>
<feature type="transmembrane region" description="Helical" evidence="7">
    <location>
        <begin position="156"/>
        <end position="175"/>
    </location>
</feature>
<evidence type="ECO:0000259" key="9">
    <source>
        <dbReference type="PROSITE" id="PS50928"/>
    </source>
</evidence>
<dbReference type="SUPFAM" id="SSF161098">
    <property type="entry name" value="MetI-like"/>
    <property type="match status" value="1"/>
</dbReference>